<keyword evidence="2" id="KW-0812">Transmembrane</keyword>
<keyword evidence="3" id="KW-0732">Signal</keyword>
<keyword evidence="5" id="KW-1185">Reference proteome</keyword>
<feature type="compositionally biased region" description="Polar residues" evidence="1">
    <location>
        <begin position="83"/>
        <end position="122"/>
    </location>
</feature>
<dbReference type="OrthoDB" id="5989767at2759"/>
<evidence type="ECO:0000256" key="1">
    <source>
        <dbReference type="SAM" id="MobiDB-lite"/>
    </source>
</evidence>
<keyword evidence="2" id="KW-0472">Membrane</keyword>
<gene>
    <name evidence="4" type="ORF">PACLA_8A027274</name>
</gene>
<feature type="chain" id="PRO_5043972063" evidence="3">
    <location>
        <begin position="21"/>
        <end position="207"/>
    </location>
</feature>
<dbReference type="EMBL" id="CACRXK020010121">
    <property type="protein sequence ID" value="CAB4018682.1"/>
    <property type="molecule type" value="Genomic_DNA"/>
</dbReference>
<sequence length="207" mass="21951">MMKFYFACFLLLAVLHSTKGTNSSLHGGNSSSAINGGNNSSAINIISISSTLISPSVTKTSSIHASSGTPVISASSTYIPSPGNTSVINPSSTMNPNMTSPIHPNNTVNPNMSSTVHQNASTPVPSNVSPSPSNVSPSPSHSMTPVTPHPHPGKDDKDYDKMKKRMWIAASFAIIFALTTLILGYLVYRQRKINRELEGDPATSRLL</sequence>
<dbReference type="Proteomes" id="UP001152795">
    <property type="component" value="Unassembled WGS sequence"/>
</dbReference>
<accession>A0A6S7JQA6</accession>
<reference evidence="4" key="1">
    <citation type="submission" date="2020-04" db="EMBL/GenBank/DDBJ databases">
        <authorList>
            <person name="Alioto T."/>
            <person name="Alioto T."/>
            <person name="Gomez Garrido J."/>
        </authorList>
    </citation>
    <scope>NUCLEOTIDE SEQUENCE</scope>
    <source>
        <strain evidence="4">A484AB</strain>
    </source>
</reference>
<comment type="caution">
    <text evidence="4">The sequence shown here is derived from an EMBL/GenBank/DDBJ whole genome shotgun (WGS) entry which is preliminary data.</text>
</comment>
<name>A0A6S7JQA6_PARCT</name>
<evidence type="ECO:0000313" key="5">
    <source>
        <dbReference type="Proteomes" id="UP001152795"/>
    </source>
</evidence>
<feature type="region of interest" description="Disordered" evidence="1">
    <location>
        <begin position="83"/>
        <end position="158"/>
    </location>
</feature>
<evidence type="ECO:0000256" key="2">
    <source>
        <dbReference type="SAM" id="Phobius"/>
    </source>
</evidence>
<feature type="signal peptide" evidence="3">
    <location>
        <begin position="1"/>
        <end position="20"/>
    </location>
</feature>
<organism evidence="4 5">
    <name type="scientific">Paramuricea clavata</name>
    <name type="common">Red gorgonian</name>
    <name type="synonym">Violescent sea-whip</name>
    <dbReference type="NCBI Taxonomy" id="317549"/>
    <lineage>
        <taxon>Eukaryota</taxon>
        <taxon>Metazoa</taxon>
        <taxon>Cnidaria</taxon>
        <taxon>Anthozoa</taxon>
        <taxon>Octocorallia</taxon>
        <taxon>Malacalcyonacea</taxon>
        <taxon>Plexauridae</taxon>
        <taxon>Paramuricea</taxon>
    </lineage>
</organism>
<keyword evidence="2" id="KW-1133">Transmembrane helix</keyword>
<evidence type="ECO:0000313" key="4">
    <source>
        <dbReference type="EMBL" id="CAB4018682.1"/>
    </source>
</evidence>
<feature type="transmembrane region" description="Helical" evidence="2">
    <location>
        <begin position="166"/>
        <end position="188"/>
    </location>
</feature>
<dbReference type="AlphaFoldDB" id="A0A6S7JQA6"/>
<proteinExistence type="predicted"/>
<protein>
    <submittedName>
        <fullName evidence="4">Uncharacterized protein</fullName>
    </submittedName>
</protein>
<evidence type="ECO:0000256" key="3">
    <source>
        <dbReference type="SAM" id="SignalP"/>
    </source>
</evidence>
<feature type="compositionally biased region" description="Low complexity" evidence="1">
    <location>
        <begin position="123"/>
        <end position="140"/>
    </location>
</feature>